<evidence type="ECO:0000256" key="1">
    <source>
        <dbReference type="SAM" id="Phobius"/>
    </source>
</evidence>
<keyword evidence="3" id="KW-1185">Reference proteome</keyword>
<dbReference type="STRING" id="2045.KR76_23570"/>
<accession>A0A0C5XBR0</accession>
<dbReference type="OrthoDB" id="4263397at2"/>
<evidence type="ECO:0000313" key="2">
    <source>
        <dbReference type="EMBL" id="AJR18735.1"/>
    </source>
</evidence>
<dbReference type="GeneID" id="96612652"/>
<dbReference type="Proteomes" id="UP000030300">
    <property type="component" value="Chromosome"/>
</dbReference>
<feature type="transmembrane region" description="Helical" evidence="1">
    <location>
        <begin position="39"/>
        <end position="59"/>
    </location>
</feature>
<keyword evidence="1" id="KW-1133">Transmembrane helix</keyword>
<dbReference type="HOGENOM" id="CLU_2260834_0_0_11"/>
<dbReference type="KEGG" id="psim:KR76_23570"/>
<protein>
    <submittedName>
        <fullName evidence="2">Uncharacterized protein</fullName>
    </submittedName>
</protein>
<gene>
    <name evidence="2" type="ORF">KR76_23570</name>
</gene>
<keyword evidence="1" id="KW-0812">Transmembrane</keyword>
<reference evidence="2 3" key="1">
    <citation type="journal article" date="2015" name="Genome Announc.">
        <title>Complete Genome Sequence of Steroid-Transforming Nocardioides simplex VKM Ac-2033D.</title>
        <authorList>
            <person name="Shtratnikova V.Y."/>
            <person name="Schelkunov M.I."/>
            <person name="Pekov Y.A."/>
            <person name="Fokina V.V."/>
            <person name="Logacheva M.D."/>
            <person name="Sokolov S.L."/>
            <person name="Bragin E.Y."/>
            <person name="Ashapkin V.V."/>
            <person name="Donova M.V."/>
        </authorList>
    </citation>
    <scope>NUCLEOTIDE SEQUENCE [LARGE SCALE GENOMIC DNA]</scope>
    <source>
        <strain evidence="2 3">VKM Ac-2033D</strain>
    </source>
</reference>
<sequence length="103" mass="10575">MLASSVWRGTSQGWFIGGLVVGGTATATLLAALGSLPRALLPDVVVAGAVAVVLGVVLLHELGALHLRLPQNARQVPERIAGEGPRFGALQFGWRWGPGCGPS</sequence>
<organism evidence="2 3">
    <name type="scientific">Nocardioides simplex</name>
    <name type="common">Arthrobacter simplex</name>
    <dbReference type="NCBI Taxonomy" id="2045"/>
    <lineage>
        <taxon>Bacteria</taxon>
        <taxon>Bacillati</taxon>
        <taxon>Actinomycetota</taxon>
        <taxon>Actinomycetes</taxon>
        <taxon>Propionibacteriales</taxon>
        <taxon>Nocardioidaceae</taxon>
        <taxon>Pimelobacter</taxon>
    </lineage>
</organism>
<dbReference type="EMBL" id="CP009896">
    <property type="protein sequence ID" value="AJR18735.1"/>
    <property type="molecule type" value="Genomic_DNA"/>
</dbReference>
<dbReference type="AlphaFoldDB" id="A0A0C5XBR0"/>
<feature type="transmembrane region" description="Helical" evidence="1">
    <location>
        <begin position="12"/>
        <end position="33"/>
    </location>
</feature>
<proteinExistence type="predicted"/>
<keyword evidence="1" id="KW-0472">Membrane</keyword>
<evidence type="ECO:0000313" key="3">
    <source>
        <dbReference type="Proteomes" id="UP000030300"/>
    </source>
</evidence>
<name>A0A0C5XBR0_NOCSI</name>
<dbReference type="RefSeq" id="WP_052139035.1">
    <property type="nucleotide sequence ID" value="NZ_CP009896.1"/>
</dbReference>